<gene>
    <name evidence="3" type="ORF">US05_C0004G0014</name>
</gene>
<proteinExistence type="predicted"/>
<name>A0A0G0DYR1_9BACT</name>
<feature type="domain" description="RecF/RecN/SMC N-terminal" evidence="2">
    <location>
        <begin position="3"/>
        <end position="739"/>
    </location>
</feature>
<evidence type="ECO:0000259" key="2">
    <source>
        <dbReference type="Pfam" id="PF02463"/>
    </source>
</evidence>
<sequence length="754" mass="85674">MRLKNLEINGFKSFSRKTVLEFQNPIVSIVGPNGSGKSNVVEALRFVLGEQSIKSMRGSLGSDLIFKGSKNLPKSSRAVVAIYFDNSDKIFKLSNETGENINLNYDVISISREVYPDGLNKYILNGSEVRLKDINNLLSSVNIGSSGHQIISQGEADRILNASPRDRREMVEDALGLKIYQYKIKEAGRKLERTTDNMKEVSLLRRENAPHLNFLKKQVDKFEKAKEMQITLLSLYKEYFKKEDIYLEKERSSLLLERNKISSELKSVKEKISEVDVVDKKEENKNEEELKILEKKIGEIHGIKNEIEHKLGRLEGMMEMEEHRKEKMPEVVIKNSGEIKEIFDEISSEIEGAIVEDNIAEVKIILLRIRNILKEFSGNIISSGPRFSGSLSRPDHSKTIFPENPELKKNQQEILVEMQNIKEEENKIFEKIEILKRKIIQENETLHTREKEKFNFRVRYQELASSLGLISVKEENLAKEIEAFKNEIKEGSILIGSEILSYKSFEIKGSIDRSIQEELKKKIERIKIKLEDVGLGGGSEVIKEFEEVSRRDNFLAKEMEDLAVSIESLRKLMADLKEKIDIEFKNGVEKINKEFHKFFSLMFNGGTGSLSIIIENKKKSSVAETSEDEEEENIVQEQGIEINVSLPHKKVKELNALSGGERSLASIALLFAMSQVNPPPFLVLDETDAALDEANSCKYGDMLEKLSQHSQLIVVTHNRETMSRADILYGVTIGNDGASKLLSVKLDEATAIAK</sequence>
<evidence type="ECO:0000256" key="1">
    <source>
        <dbReference type="SAM" id="Coils"/>
    </source>
</evidence>
<dbReference type="AlphaFoldDB" id="A0A0G0DYR1"/>
<organism evidence="3 4">
    <name type="scientific">Candidatus Nomurabacteria bacterium GW2011_GWA1_36_15</name>
    <dbReference type="NCBI Taxonomy" id="1618728"/>
    <lineage>
        <taxon>Bacteria</taxon>
        <taxon>Candidatus Nomuraibacteriota</taxon>
    </lineage>
</organism>
<dbReference type="Proteomes" id="UP000034606">
    <property type="component" value="Unassembled WGS sequence"/>
</dbReference>
<dbReference type="PANTHER" id="PTHR43977">
    <property type="entry name" value="STRUCTURAL MAINTENANCE OF CHROMOSOMES PROTEIN 3"/>
    <property type="match status" value="1"/>
</dbReference>
<accession>A0A0G0DYR1</accession>
<feature type="coiled-coil region" evidence="1">
    <location>
        <begin position="559"/>
        <end position="586"/>
    </location>
</feature>
<reference evidence="3 4" key="1">
    <citation type="journal article" date="2015" name="Nature">
        <title>rRNA introns, odd ribosomes, and small enigmatic genomes across a large radiation of phyla.</title>
        <authorList>
            <person name="Brown C.T."/>
            <person name="Hug L.A."/>
            <person name="Thomas B.C."/>
            <person name="Sharon I."/>
            <person name="Castelle C.J."/>
            <person name="Singh A."/>
            <person name="Wilkins M.J."/>
            <person name="Williams K.H."/>
            <person name="Banfield J.F."/>
        </authorList>
    </citation>
    <scope>NUCLEOTIDE SEQUENCE [LARGE SCALE GENOMIC DNA]</scope>
</reference>
<evidence type="ECO:0000313" key="4">
    <source>
        <dbReference type="Proteomes" id="UP000034606"/>
    </source>
</evidence>
<protein>
    <submittedName>
        <fullName evidence="3">Chromosome partition protein Smc</fullName>
    </submittedName>
</protein>
<comment type="caution">
    <text evidence="3">The sequence shown here is derived from an EMBL/GenBank/DDBJ whole genome shotgun (WGS) entry which is preliminary data.</text>
</comment>
<dbReference type="Pfam" id="PF02463">
    <property type="entry name" value="SMC_N"/>
    <property type="match status" value="1"/>
</dbReference>
<keyword evidence="1" id="KW-0175">Coiled coil</keyword>
<dbReference type="Gene3D" id="3.40.50.300">
    <property type="entry name" value="P-loop containing nucleotide triphosphate hydrolases"/>
    <property type="match status" value="2"/>
</dbReference>
<dbReference type="PATRIC" id="fig|1618728.3.peg.134"/>
<dbReference type="EMBL" id="LBRM01000004">
    <property type="protein sequence ID" value="KKP98383.1"/>
    <property type="molecule type" value="Genomic_DNA"/>
</dbReference>
<dbReference type="InterPro" id="IPR027417">
    <property type="entry name" value="P-loop_NTPase"/>
</dbReference>
<evidence type="ECO:0000313" key="3">
    <source>
        <dbReference type="EMBL" id="KKP98383.1"/>
    </source>
</evidence>
<dbReference type="SUPFAM" id="SSF52540">
    <property type="entry name" value="P-loop containing nucleoside triphosphate hydrolases"/>
    <property type="match status" value="1"/>
</dbReference>
<dbReference type="InterPro" id="IPR003395">
    <property type="entry name" value="RecF/RecN/SMC_N"/>
</dbReference>
<feature type="coiled-coil region" evidence="1">
    <location>
        <begin position="404"/>
        <end position="438"/>
    </location>
</feature>